<organism evidence="1 2">
    <name type="scientific">Striga hermonthica</name>
    <name type="common">Purple witchweed</name>
    <name type="synonym">Buchnera hermonthica</name>
    <dbReference type="NCBI Taxonomy" id="68872"/>
    <lineage>
        <taxon>Eukaryota</taxon>
        <taxon>Viridiplantae</taxon>
        <taxon>Streptophyta</taxon>
        <taxon>Embryophyta</taxon>
        <taxon>Tracheophyta</taxon>
        <taxon>Spermatophyta</taxon>
        <taxon>Magnoliopsida</taxon>
        <taxon>eudicotyledons</taxon>
        <taxon>Gunneridae</taxon>
        <taxon>Pentapetalae</taxon>
        <taxon>asterids</taxon>
        <taxon>lamiids</taxon>
        <taxon>Lamiales</taxon>
        <taxon>Orobanchaceae</taxon>
        <taxon>Buchnereae</taxon>
        <taxon>Striga</taxon>
    </lineage>
</organism>
<dbReference type="PANTHER" id="PTHR31973:SF113">
    <property type="entry name" value="PROTEIN FAR1-RELATED SEQUENCE 5-LIKE"/>
    <property type="match status" value="1"/>
</dbReference>
<protein>
    <submittedName>
        <fullName evidence="1">MuDR family transposase</fullName>
    </submittedName>
</protein>
<reference evidence="1" key="1">
    <citation type="submission" date="2019-12" db="EMBL/GenBank/DDBJ databases">
        <authorList>
            <person name="Scholes J."/>
        </authorList>
    </citation>
    <scope>NUCLEOTIDE SEQUENCE</scope>
</reference>
<dbReference type="EMBL" id="CACSLK010003174">
    <property type="protein sequence ID" value="CAA0808760.1"/>
    <property type="molecule type" value="Genomic_DNA"/>
</dbReference>
<dbReference type="Proteomes" id="UP001153555">
    <property type="component" value="Unassembled WGS sequence"/>
</dbReference>
<evidence type="ECO:0000313" key="2">
    <source>
        <dbReference type="Proteomes" id="UP001153555"/>
    </source>
</evidence>
<feature type="non-terminal residue" evidence="1">
    <location>
        <position position="1"/>
    </location>
</feature>
<dbReference type="AlphaFoldDB" id="A0A9N7R2Y1"/>
<sequence length="152" mass="17632">VFPNATHCLCTYHISNNLKMHFKTETQLVKDAFHAAARAYTVEEFDRYMSEIRKLDPSVVTFLVKLGVHKWARAHCRSNRYFTMTSNAAETINSAIRSLRELPITTLLEALRDMQQRWSAANRDEAKSTFTALAKKPHSMLENNYKIATRFY</sequence>
<proteinExistence type="predicted"/>
<dbReference type="OrthoDB" id="1213872at2759"/>
<name>A0A9N7R2Y1_STRHE</name>
<feature type="non-terminal residue" evidence="1">
    <location>
        <position position="152"/>
    </location>
</feature>
<comment type="caution">
    <text evidence="1">The sequence shown here is derived from an EMBL/GenBank/DDBJ whole genome shotgun (WGS) entry which is preliminary data.</text>
</comment>
<dbReference type="PANTHER" id="PTHR31973">
    <property type="entry name" value="POLYPROTEIN, PUTATIVE-RELATED"/>
    <property type="match status" value="1"/>
</dbReference>
<keyword evidence="2" id="KW-1185">Reference proteome</keyword>
<gene>
    <name evidence="1" type="ORF">SHERM_10987</name>
</gene>
<accession>A0A9N7R2Y1</accession>
<evidence type="ECO:0000313" key="1">
    <source>
        <dbReference type="EMBL" id="CAA0808760.1"/>
    </source>
</evidence>